<reference evidence="2" key="1">
    <citation type="submission" date="2014-09" db="EMBL/GenBank/DDBJ databases">
        <authorList>
            <person name="Magalhaes I.L.F."/>
            <person name="Oliveira U."/>
            <person name="Santos F.R."/>
            <person name="Vidigal T.H.D.A."/>
            <person name="Brescovit A.D."/>
            <person name="Santos A.J."/>
        </authorList>
    </citation>
    <scope>NUCLEOTIDE SEQUENCE</scope>
    <source>
        <tissue evidence="2">Shoot tissue taken approximately 20 cm above the soil surface</tissue>
    </source>
</reference>
<name>A0A0A9CTM9_ARUDO</name>
<evidence type="ECO:0000313" key="2">
    <source>
        <dbReference type="EMBL" id="JAD77793.1"/>
    </source>
</evidence>
<reference evidence="2" key="2">
    <citation type="journal article" date="2015" name="Data Brief">
        <title>Shoot transcriptome of the giant reed, Arundo donax.</title>
        <authorList>
            <person name="Barrero R.A."/>
            <person name="Guerrero F.D."/>
            <person name="Moolhuijzen P."/>
            <person name="Goolsby J.A."/>
            <person name="Tidwell J."/>
            <person name="Bellgard S.E."/>
            <person name="Bellgard M.I."/>
        </authorList>
    </citation>
    <scope>NUCLEOTIDE SEQUENCE</scope>
    <source>
        <tissue evidence="2">Shoot tissue taken approximately 20 cm above the soil surface</tissue>
    </source>
</reference>
<accession>A0A0A9CTM9</accession>
<protein>
    <submittedName>
        <fullName evidence="2">Uncharacterized protein</fullName>
    </submittedName>
</protein>
<feature type="compositionally biased region" description="Pro residues" evidence="1">
    <location>
        <begin position="20"/>
        <end position="29"/>
    </location>
</feature>
<feature type="compositionally biased region" description="Pro residues" evidence="1">
    <location>
        <begin position="234"/>
        <end position="243"/>
    </location>
</feature>
<proteinExistence type="predicted"/>
<dbReference type="AlphaFoldDB" id="A0A0A9CTM9"/>
<organism evidence="2">
    <name type="scientific">Arundo donax</name>
    <name type="common">Giant reed</name>
    <name type="synonym">Donax arundinaceus</name>
    <dbReference type="NCBI Taxonomy" id="35708"/>
    <lineage>
        <taxon>Eukaryota</taxon>
        <taxon>Viridiplantae</taxon>
        <taxon>Streptophyta</taxon>
        <taxon>Embryophyta</taxon>
        <taxon>Tracheophyta</taxon>
        <taxon>Spermatophyta</taxon>
        <taxon>Magnoliopsida</taxon>
        <taxon>Liliopsida</taxon>
        <taxon>Poales</taxon>
        <taxon>Poaceae</taxon>
        <taxon>PACMAD clade</taxon>
        <taxon>Arundinoideae</taxon>
        <taxon>Arundineae</taxon>
        <taxon>Arundo</taxon>
    </lineage>
</organism>
<dbReference type="EMBL" id="GBRH01220102">
    <property type="protein sequence ID" value="JAD77793.1"/>
    <property type="molecule type" value="Transcribed_RNA"/>
</dbReference>
<feature type="region of interest" description="Disordered" evidence="1">
    <location>
        <begin position="208"/>
        <end position="244"/>
    </location>
</feature>
<feature type="region of interest" description="Disordered" evidence="1">
    <location>
        <begin position="1"/>
        <end position="33"/>
    </location>
</feature>
<evidence type="ECO:0000256" key="1">
    <source>
        <dbReference type="SAM" id="MobiDB-lite"/>
    </source>
</evidence>
<sequence>MMRQTAHLSEAQRLDEEDPPAPAPAPAPVPSAHEMVAPWKRSSSLPSARQRACFLGSLLALSFTASRYSSKRDSVRCVLCTLNTRSIRTQLLSDLSRLVRQIISTIFRDESPSTSSVTACLERWCASSASHLPNCSPHLWQLSPPEPLPPPPVLAVISSHDAGWPDDTTEPFLSSSTFGDLGGVQRTLLPPRHEPLYCSPWPAHAGPGVPGRSVPTNDDTTTPPPSASCAAPAAPWPPQPPKPVILSSQRELVLSTTSWAMGLRNSLLPMDRGLQLGG</sequence>